<comment type="caution">
    <text evidence="1">The sequence shown here is derived from an EMBL/GenBank/DDBJ whole genome shotgun (WGS) entry which is preliminary data.</text>
</comment>
<evidence type="ECO:0000313" key="2">
    <source>
        <dbReference type="Proteomes" id="UP001601059"/>
    </source>
</evidence>
<dbReference type="RefSeq" id="WP_160314235.1">
    <property type="nucleotide sequence ID" value="NZ_JBIACK010000022.1"/>
</dbReference>
<sequence>MDFKPVVKVTFNEELQADSYYFLKRLIEKIVIDELELTPTTKGMLLMESEKIME</sequence>
<gene>
    <name evidence="1" type="ORF">ACFYKX_25850</name>
</gene>
<keyword evidence="2" id="KW-1185">Reference proteome</keyword>
<accession>A0ABW6KMD9</accession>
<evidence type="ECO:0000313" key="1">
    <source>
        <dbReference type="EMBL" id="MFE8703998.1"/>
    </source>
</evidence>
<dbReference type="EMBL" id="JBIACK010000022">
    <property type="protein sequence ID" value="MFE8703998.1"/>
    <property type="molecule type" value="Genomic_DNA"/>
</dbReference>
<organism evidence="1 2">
    <name type="scientific">Cytobacillus spartinae</name>
    <dbReference type="NCBI Taxonomy" id="3299023"/>
    <lineage>
        <taxon>Bacteria</taxon>
        <taxon>Bacillati</taxon>
        <taxon>Bacillota</taxon>
        <taxon>Bacilli</taxon>
        <taxon>Bacillales</taxon>
        <taxon>Bacillaceae</taxon>
        <taxon>Cytobacillus</taxon>
    </lineage>
</organism>
<dbReference type="Proteomes" id="UP001601059">
    <property type="component" value="Unassembled WGS sequence"/>
</dbReference>
<reference evidence="1 2" key="1">
    <citation type="submission" date="2024-08" db="EMBL/GenBank/DDBJ databases">
        <title>Two novel Cytobacillus novel species.</title>
        <authorList>
            <person name="Liu G."/>
        </authorList>
    </citation>
    <scope>NUCLEOTIDE SEQUENCE [LARGE SCALE GENOMIC DNA]</scope>
    <source>
        <strain evidence="1 2">FJAT-54145</strain>
    </source>
</reference>
<name>A0ABW6KMD9_9BACI</name>
<proteinExistence type="predicted"/>
<protein>
    <submittedName>
        <fullName evidence="1">Uncharacterized protein</fullName>
    </submittedName>
</protein>